<accession>W1N998</accession>
<comment type="caution">
    <text evidence="5">The sequence shown here is derived from an EMBL/GenBank/DDBJ whole genome shotgun (WGS) entry which is preliminary data.</text>
</comment>
<dbReference type="Pfam" id="PF01979">
    <property type="entry name" value="Amidohydro_1"/>
    <property type="match status" value="1"/>
</dbReference>
<evidence type="ECO:0000256" key="3">
    <source>
        <dbReference type="SAM" id="MobiDB-lite"/>
    </source>
</evidence>
<feature type="domain" description="Amidohydrolase-related" evidence="4">
    <location>
        <begin position="72"/>
        <end position="421"/>
    </location>
</feature>
<dbReference type="EMBL" id="AVBC01000019">
    <property type="protein sequence ID" value="ERL52088.1"/>
    <property type="molecule type" value="Genomic_DNA"/>
</dbReference>
<dbReference type="InterPro" id="IPR006680">
    <property type="entry name" value="Amidohydro-rel"/>
</dbReference>
<dbReference type="KEGG" id="hhu:AR456_18015"/>
<dbReference type="Proteomes" id="UP000019113">
    <property type="component" value="Unassembled WGS sequence"/>
</dbReference>
<comment type="similarity">
    <text evidence="1">Belongs to the metallo-dependent hydrolases superfamily. ATZ/TRZ family.</text>
</comment>
<organism evidence="5 6">
    <name type="scientific">Halomonas huangheensis</name>
    <dbReference type="NCBI Taxonomy" id="1178482"/>
    <lineage>
        <taxon>Bacteria</taxon>
        <taxon>Pseudomonadati</taxon>
        <taxon>Pseudomonadota</taxon>
        <taxon>Gammaproteobacteria</taxon>
        <taxon>Oceanospirillales</taxon>
        <taxon>Halomonadaceae</taxon>
        <taxon>Halomonas</taxon>
    </lineage>
</organism>
<dbReference type="Gene3D" id="2.30.40.10">
    <property type="entry name" value="Urease, subunit C, domain 1"/>
    <property type="match status" value="1"/>
</dbReference>
<dbReference type="eggNOG" id="COG0402">
    <property type="taxonomic scope" value="Bacteria"/>
</dbReference>
<dbReference type="PATRIC" id="fig|1178482.3.peg.958"/>
<name>W1N998_9GAMM</name>
<evidence type="ECO:0000313" key="5">
    <source>
        <dbReference type="EMBL" id="ERL52088.1"/>
    </source>
</evidence>
<protein>
    <recommendedName>
        <fullName evidence="4">Amidohydrolase-related domain-containing protein</fullName>
    </recommendedName>
</protein>
<dbReference type="InterPro" id="IPR011059">
    <property type="entry name" value="Metal-dep_hydrolase_composite"/>
</dbReference>
<evidence type="ECO:0000256" key="2">
    <source>
        <dbReference type="ARBA" id="ARBA00022801"/>
    </source>
</evidence>
<dbReference type="PANTHER" id="PTHR43794">
    <property type="entry name" value="AMINOHYDROLASE SSNA-RELATED"/>
    <property type="match status" value="1"/>
</dbReference>
<keyword evidence="2" id="KW-0378">Hydrolase</keyword>
<feature type="compositionally biased region" description="Basic and acidic residues" evidence="3">
    <location>
        <begin position="461"/>
        <end position="478"/>
    </location>
</feature>
<evidence type="ECO:0000313" key="6">
    <source>
        <dbReference type="Proteomes" id="UP000019113"/>
    </source>
</evidence>
<evidence type="ECO:0000259" key="4">
    <source>
        <dbReference type="Pfam" id="PF01979"/>
    </source>
</evidence>
<dbReference type="SUPFAM" id="SSF51338">
    <property type="entry name" value="Composite domain of metallo-dependent hydrolases"/>
    <property type="match status" value="1"/>
</dbReference>
<dbReference type="InterPro" id="IPR032466">
    <property type="entry name" value="Metal_Hydrolase"/>
</dbReference>
<proteinExistence type="inferred from homology"/>
<evidence type="ECO:0000256" key="1">
    <source>
        <dbReference type="ARBA" id="ARBA00006745"/>
    </source>
</evidence>
<dbReference type="RefSeq" id="WP_021817920.1">
    <property type="nucleotide sequence ID" value="NZ_AVBC01000019.1"/>
</dbReference>
<feature type="region of interest" description="Disordered" evidence="3">
    <location>
        <begin position="453"/>
        <end position="478"/>
    </location>
</feature>
<dbReference type="SUPFAM" id="SSF51556">
    <property type="entry name" value="Metallo-dependent hydrolases"/>
    <property type="match status" value="1"/>
</dbReference>
<dbReference type="AlphaFoldDB" id="W1N998"/>
<keyword evidence="6" id="KW-1185">Reference proteome</keyword>
<dbReference type="GO" id="GO:0016810">
    <property type="term" value="F:hydrolase activity, acting on carbon-nitrogen (but not peptide) bonds"/>
    <property type="evidence" value="ECO:0007669"/>
    <property type="project" value="InterPro"/>
</dbReference>
<sequence length="478" mass="51627">MHVTSSSPTLSASHFDAEELLLLPREVLLDGQAVTGMAVHIVDGRFATIGTVTELRERLPHLKAIELPSHLLMPGFIDSHHHLTQSLGKSLVFGEPSEIFRRIWVPLESSLDERMLYLSARLAALEALRGGFTTAVDAGTRSAGEMDALARAVEESGLRCVLGMICNDRGGSATRPPRQQIMERAESHFRRWEGSALIHPSLAISIPEAASDDMLHDASALCAEHGAIFQSHVNEHLQAVERSLVARGQRPLQHLHAVGALGPQTLIAHATLVTPDELNLLRDTDTAVAFNPVASSWKGNAVAPALQMSALGLRVGLGTDGTRSDGFRLMDAAETSQRLTVGLATGDSSCGGGWQWLDMATSAAADATGLGTVCGRIAEGLAADFLLINLDVPEMTPSWDRPWELVRYGNRDQIDAVFTAGRMRLLHGWPCDWDARALLAEVRETAAAAISSAPIQRVHPTSREHRAQYRSAHTEGRP</sequence>
<dbReference type="Gene3D" id="3.20.20.140">
    <property type="entry name" value="Metal-dependent hydrolases"/>
    <property type="match status" value="1"/>
</dbReference>
<dbReference type="STRING" id="1178482.AR456_18015"/>
<dbReference type="OrthoDB" id="9787621at2"/>
<dbReference type="InterPro" id="IPR050287">
    <property type="entry name" value="MTA/SAH_deaminase"/>
</dbReference>
<dbReference type="PANTHER" id="PTHR43794:SF11">
    <property type="entry name" value="AMIDOHYDROLASE-RELATED DOMAIN-CONTAINING PROTEIN"/>
    <property type="match status" value="1"/>
</dbReference>
<gene>
    <name evidence="5" type="ORF">BJB45_08985</name>
</gene>
<reference evidence="5 6" key="1">
    <citation type="submission" date="2013-08" db="EMBL/GenBank/DDBJ databases">
        <title>draft genome of Halomonas huanghegensis, strain BJGMM-B45T.</title>
        <authorList>
            <person name="Miao C."/>
            <person name="Wan Y."/>
            <person name="Jin W."/>
        </authorList>
    </citation>
    <scope>NUCLEOTIDE SEQUENCE [LARGE SCALE GENOMIC DNA]</scope>
    <source>
        <strain evidence="5 6">BJGMM-B45</strain>
    </source>
</reference>